<dbReference type="Proteomes" id="UP001054252">
    <property type="component" value="Unassembled WGS sequence"/>
</dbReference>
<dbReference type="PANTHER" id="PTHR33021">
    <property type="entry name" value="BLUE COPPER PROTEIN"/>
    <property type="match status" value="1"/>
</dbReference>
<keyword evidence="10" id="KW-0812">Transmembrane</keyword>
<dbReference type="EMBL" id="BPVZ01000068">
    <property type="protein sequence ID" value="GKV25121.1"/>
    <property type="molecule type" value="Genomic_DNA"/>
</dbReference>
<evidence type="ECO:0000256" key="3">
    <source>
        <dbReference type="ARBA" id="ARBA00022622"/>
    </source>
</evidence>
<keyword evidence="7" id="KW-0325">Glycoprotein</keyword>
<keyword evidence="10" id="KW-1133">Transmembrane helix</keyword>
<dbReference type="InterPro" id="IPR003245">
    <property type="entry name" value="Phytocyanin_dom"/>
</dbReference>
<dbReference type="FunFam" id="2.60.40.420:FF:000010">
    <property type="entry name" value="Early nodulin-like protein 1"/>
    <property type="match status" value="1"/>
</dbReference>
<dbReference type="GO" id="GO:0098552">
    <property type="term" value="C:side of membrane"/>
    <property type="evidence" value="ECO:0007669"/>
    <property type="project" value="UniProtKB-KW"/>
</dbReference>
<dbReference type="CDD" id="cd11019">
    <property type="entry name" value="OsENODL1_like"/>
    <property type="match status" value="1"/>
</dbReference>
<evidence type="ECO:0000313" key="14">
    <source>
        <dbReference type="Proteomes" id="UP001054252"/>
    </source>
</evidence>
<evidence type="ECO:0000256" key="11">
    <source>
        <dbReference type="SAM" id="SignalP"/>
    </source>
</evidence>
<keyword evidence="6" id="KW-1015">Disulfide bond</keyword>
<comment type="caution">
    <text evidence="13">The sequence shown here is derived from an EMBL/GenBank/DDBJ whole genome shotgun (WGS) entry which is preliminary data.</text>
</comment>
<evidence type="ECO:0000256" key="5">
    <source>
        <dbReference type="ARBA" id="ARBA00023136"/>
    </source>
</evidence>
<evidence type="ECO:0000259" key="12">
    <source>
        <dbReference type="PROSITE" id="PS51485"/>
    </source>
</evidence>
<sequence>MASLSCNLLLSLILFSSLQFYTASSTEFEVGGDNGWTVPSKQHDEIYNSWASKNRLKVNDTVRFKYKIDSVMVVSEEEYQKCQSSHPIFFSNNGDTVFKLDRPGFFYFISGVSSHCERGQKMIVKVLEPAAPPQSQNSTAHSQPKKNGTAELAAFSWTSIFMFVSAVLGIHLVTHSFPLF</sequence>
<dbReference type="InterPro" id="IPR039391">
    <property type="entry name" value="Phytocyanin-like"/>
</dbReference>
<keyword evidence="3" id="KW-0336">GPI-anchor</keyword>
<dbReference type="Pfam" id="PF02298">
    <property type="entry name" value="Cu_bind_like"/>
    <property type="match status" value="1"/>
</dbReference>
<dbReference type="GO" id="GO:0005886">
    <property type="term" value="C:plasma membrane"/>
    <property type="evidence" value="ECO:0007669"/>
    <property type="project" value="UniProtKB-SubCell"/>
</dbReference>
<keyword evidence="2" id="KW-1003">Cell membrane</keyword>
<protein>
    <recommendedName>
        <fullName evidence="12">Phytocyanin domain-containing protein</fullName>
    </recommendedName>
</protein>
<evidence type="ECO:0000256" key="1">
    <source>
        <dbReference type="ARBA" id="ARBA00004609"/>
    </source>
</evidence>
<feature type="signal peptide" evidence="11">
    <location>
        <begin position="1"/>
        <end position="25"/>
    </location>
</feature>
<keyword evidence="8" id="KW-0449">Lipoprotein</keyword>
<comment type="similarity">
    <text evidence="9">Belongs to the early nodulin-like (ENODL) family.</text>
</comment>
<keyword evidence="4 11" id="KW-0732">Signal</keyword>
<dbReference type="PANTHER" id="PTHR33021:SF289">
    <property type="entry name" value="EARLY NODULIN-LIKE PROTEIN 5-RELATED"/>
    <property type="match status" value="1"/>
</dbReference>
<comment type="subcellular location">
    <subcellularLocation>
        <location evidence="1">Cell membrane</location>
        <topology evidence="1">Lipid-anchor</topology>
        <topology evidence="1">GPI-anchor</topology>
    </subcellularLocation>
</comment>
<feature type="transmembrane region" description="Helical" evidence="10">
    <location>
        <begin position="154"/>
        <end position="174"/>
    </location>
</feature>
<proteinExistence type="inferred from homology"/>
<feature type="chain" id="PRO_5043943926" description="Phytocyanin domain-containing protein" evidence="11">
    <location>
        <begin position="26"/>
        <end position="180"/>
    </location>
</feature>
<evidence type="ECO:0000256" key="7">
    <source>
        <dbReference type="ARBA" id="ARBA00023180"/>
    </source>
</evidence>
<evidence type="ECO:0000256" key="4">
    <source>
        <dbReference type="ARBA" id="ARBA00022729"/>
    </source>
</evidence>
<evidence type="ECO:0000313" key="13">
    <source>
        <dbReference type="EMBL" id="GKV25121.1"/>
    </source>
</evidence>
<dbReference type="InterPro" id="IPR041846">
    <property type="entry name" value="ENL_dom"/>
</dbReference>
<dbReference type="SUPFAM" id="SSF49503">
    <property type="entry name" value="Cupredoxins"/>
    <property type="match status" value="1"/>
</dbReference>
<dbReference type="PROSITE" id="PS51485">
    <property type="entry name" value="PHYTOCYANIN"/>
    <property type="match status" value="1"/>
</dbReference>
<evidence type="ECO:0000256" key="8">
    <source>
        <dbReference type="ARBA" id="ARBA00023288"/>
    </source>
</evidence>
<accession>A0AAV5KKU9</accession>
<evidence type="ECO:0000256" key="9">
    <source>
        <dbReference type="ARBA" id="ARBA00035011"/>
    </source>
</evidence>
<reference evidence="13 14" key="1">
    <citation type="journal article" date="2021" name="Commun. Biol.">
        <title>The genome of Shorea leprosula (Dipterocarpaceae) highlights the ecological relevance of drought in aseasonal tropical rainforests.</title>
        <authorList>
            <person name="Ng K.K.S."/>
            <person name="Kobayashi M.J."/>
            <person name="Fawcett J.A."/>
            <person name="Hatakeyama M."/>
            <person name="Paape T."/>
            <person name="Ng C.H."/>
            <person name="Ang C.C."/>
            <person name="Tnah L.H."/>
            <person name="Lee C.T."/>
            <person name="Nishiyama T."/>
            <person name="Sese J."/>
            <person name="O'Brien M.J."/>
            <person name="Copetti D."/>
            <person name="Mohd Noor M.I."/>
            <person name="Ong R.C."/>
            <person name="Putra M."/>
            <person name="Sireger I.Z."/>
            <person name="Indrioko S."/>
            <person name="Kosugi Y."/>
            <person name="Izuno A."/>
            <person name="Isagi Y."/>
            <person name="Lee S.L."/>
            <person name="Shimizu K.K."/>
        </authorList>
    </citation>
    <scope>NUCLEOTIDE SEQUENCE [LARGE SCALE GENOMIC DNA]</scope>
    <source>
        <strain evidence="13">214</strain>
    </source>
</reference>
<organism evidence="13 14">
    <name type="scientific">Rubroshorea leprosula</name>
    <dbReference type="NCBI Taxonomy" id="152421"/>
    <lineage>
        <taxon>Eukaryota</taxon>
        <taxon>Viridiplantae</taxon>
        <taxon>Streptophyta</taxon>
        <taxon>Embryophyta</taxon>
        <taxon>Tracheophyta</taxon>
        <taxon>Spermatophyta</taxon>
        <taxon>Magnoliopsida</taxon>
        <taxon>eudicotyledons</taxon>
        <taxon>Gunneridae</taxon>
        <taxon>Pentapetalae</taxon>
        <taxon>rosids</taxon>
        <taxon>malvids</taxon>
        <taxon>Malvales</taxon>
        <taxon>Dipterocarpaceae</taxon>
        <taxon>Rubroshorea</taxon>
    </lineage>
</organism>
<evidence type="ECO:0000256" key="10">
    <source>
        <dbReference type="SAM" id="Phobius"/>
    </source>
</evidence>
<evidence type="ECO:0000256" key="2">
    <source>
        <dbReference type="ARBA" id="ARBA00022475"/>
    </source>
</evidence>
<keyword evidence="14" id="KW-1185">Reference proteome</keyword>
<dbReference type="Gene3D" id="2.60.40.420">
    <property type="entry name" value="Cupredoxins - blue copper proteins"/>
    <property type="match status" value="1"/>
</dbReference>
<evidence type="ECO:0000256" key="6">
    <source>
        <dbReference type="ARBA" id="ARBA00023157"/>
    </source>
</evidence>
<gene>
    <name evidence="13" type="ORF">SLEP1_g34606</name>
</gene>
<dbReference type="GO" id="GO:0009055">
    <property type="term" value="F:electron transfer activity"/>
    <property type="evidence" value="ECO:0007669"/>
    <property type="project" value="InterPro"/>
</dbReference>
<dbReference type="AlphaFoldDB" id="A0AAV5KKU9"/>
<feature type="domain" description="Phytocyanin" evidence="12">
    <location>
        <begin position="26"/>
        <end position="128"/>
    </location>
</feature>
<name>A0AAV5KKU9_9ROSI</name>
<dbReference type="InterPro" id="IPR008972">
    <property type="entry name" value="Cupredoxin"/>
</dbReference>
<keyword evidence="5 10" id="KW-0472">Membrane</keyword>